<evidence type="ECO:0000313" key="9">
    <source>
        <dbReference type="EMBL" id="SJZ85040.1"/>
    </source>
</evidence>
<dbReference type="Pfam" id="PF06134">
    <property type="entry name" value="RhaA"/>
    <property type="match status" value="1"/>
</dbReference>
<dbReference type="SUPFAM" id="SSF51658">
    <property type="entry name" value="Xylose isomerase-like"/>
    <property type="match status" value="1"/>
</dbReference>
<organism evidence="9 10">
    <name type="scientific">Consotaella salsifontis</name>
    <dbReference type="NCBI Taxonomy" id="1365950"/>
    <lineage>
        <taxon>Bacteria</taxon>
        <taxon>Pseudomonadati</taxon>
        <taxon>Pseudomonadota</taxon>
        <taxon>Alphaproteobacteria</taxon>
        <taxon>Hyphomicrobiales</taxon>
        <taxon>Aurantimonadaceae</taxon>
        <taxon>Consotaella</taxon>
    </lineage>
</organism>
<sequence>MRDQQPSMTDNKTIESVYGSACERFSAFGIDVEGALERLDAIPISMHCWQGDDVLGFEKGAGPLTGGIQATGNYPGRARTADELRADLDLAMAQIPGAKRLNLHAIYLESEAPVAREAIEPRHFTGWVDWAKERKVGLDFNPTCFSHPLSADGMTLSHPDAAVRDFWIAHCQASRKVSAFFGETLGTPSVMNIWLPDGMKDLPADRFAPRERMADALDAVIADKLPREHHKDAIESKLFGLGLESYTVVSGEFALGYATSRDILLCLDAGHFHPTEVISDKISSTLQFVPELLLHVSRPVRWDSDHVVLLDDELQAIAVEIVRGGALDRVNIGLDFFDASINRVAAWVIGTRNMRKALLRALLDPTTALRKAEAERDFTTRLATMEEMKSMPWGAVWDFYCLSRNVPVGLDWLEPIRTYERTVLSKRKAA</sequence>
<evidence type="ECO:0000256" key="3">
    <source>
        <dbReference type="ARBA" id="ARBA00023211"/>
    </source>
</evidence>
<name>A0A1T4P0B6_9HYPH</name>
<evidence type="ECO:0000256" key="5">
    <source>
        <dbReference type="ARBA" id="ARBA00023308"/>
    </source>
</evidence>
<protein>
    <recommendedName>
        <fullName evidence="7 8">L-rhamnose isomerase</fullName>
        <ecNumber evidence="7 8">5.3.1.14</ecNumber>
    </recommendedName>
</protein>
<dbReference type="PANTHER" id="PTHR30268">
    <property type="entry name" value="L-RHAMNOSE ISOMERASE"/>
    <property type="match status" value="1"/>
</dbReference>
<dbReference type="AlphaFoldDB" id="A0A1T4P0B6"/>
<evidence type="ECO:0000256" key="7">
    <source>
        <dbReference type="HAMAP-Rule" id="MF_00541"/>
    </source>
</evidence>
<keyword evidence="5 7" id="KW-0684">Rhamnose metabolism</keyword>
<accession>A0A1T4P0B6</accession>
<dbReference type="FunFam" id="3.20.20.150:FF:000006">
    <property type="entry name" value="L-rhamnose isomerase"/>
    <property type="match status" value="1"/>
</dbReference>
<comment type="function">
    <text evidence="7">Catalyzes the interconversion of L-rhamnose and L-rhamnulose.</text>
</comment>
<dbReference type="GO" id="GO:0019324">
    <property type="term" value="P:L-lyxose metabolic process"/>
    <property type="evidence" value="ECO:0007669"/>
    <property type="project" value="TreeGrafter"/>
</dbReference>
<feature type="binding site" evidence="7">
    <location>
        <position position="271"/>
    </location>
    <ligand>
        <name>Mn(2+)</name>
        <dbReference type="ChEBI" id="CHEBI:29035"/>
    </ligand>
</feature>
<dbReference type="EMBL" id="FUXL01000003">
    <property type="protein sequence ID" value="SJZ85040.1"/>
    <property type="molecule type" value="Genomic_DNA"/>
</dbReference>
<dbReference type="PANTHER" id="PTHR30268:SF0">
    <property type="entry name" value="L-RHAMNOSE ISOMERASE"/>
    <property type="match status" value="1"/>
</dbReference>
<evidence type="ECO:0000256" key="6">
    <source>
        <dbReference type="ARBA" id="ARBA00061402"/>
    </source>
</evidence>
<dbReference type="UniPathway" id="UPA00541">
    <property type="reaction ID" value="UER00601"/>
</dbReference>
<comment type="catalytic activity">
    <reaction evidence="7">
        <text>L-rhamnopyranose = L-rhamnulose</text>
        <dbReference type="Rhea" id="RHEA:23160"/>
        <dbReference type="ChEBI" id="CHEBI:17897"/>
        <dbReference type="ChEBI" id="CHEBI:62346"/>
        <dbReference type="EC" id="5.3.1.14"/>
    </reaction>
</comment>
<dbReference type="GO" id="GO:0030145">
    <property type="term" value="F:manganese ion binding"/>
    <property type="evidence" value="ECO:0007669"/>
    <property type="project" value="UniProtKB-UniRule"/>
</dbReference>
<comment type="similarity">
    <text evidence="6 7">Belongs to the rhamnose isomerase family.</text>
</comment>
<keyword evidence="2 7" id="KW-0479">Metal-binding</keyword>
<keyword evidence="4 7" id="KW-0413">Isomerase</keyword>
<evidence type="ECO:0000256" key="2">
    <source>
        <dbReference type="ARBA" id="ARBA00022723"/>
    </source>
</evidence>
<dbReference type="EC" id="5.3.1.14" evidence="7 8"/>
<keyword evidence="10" id="KW-1185">Reference proteome</keyword>
<feature type="binding site" evidence="7">
    <location>
        <position position="303"/>
    </location>
    <ligand>
        <name>Mn(2+)</name>
        <dbReference type="ChEBI" id="CHEBI:29035"/>
    </ligand>
</feature>
<keyword evidence="3 7" id="KW-0464">Manganese</keyword>
<comment type="pathway">
    <text evidence="7">Carbohydrate degradation; L-rhamnose degradation; glycerone phosphate from L-rhamnose: step 1/3.</text>
</comment>
<evidence type="ECO:0000313" key="10">
    <source>
        <dbReference type="Proteomes" id="UP000190135"/>
    </source>
</evidence>
<dbReference type="GO" id="GO:0005737">
    <property type="term" value="C:cytoplasm"/>
    <property type="evidence" value="ECO:0007669"/>
    <property type="project" value="UniProtKB-SubCell"/>
</dbReference>
<dbReference type="GO" id="GO:0008740">
    <property type="term" value="F:L-rhamnose isomerase activity"/>
    <property type="evidence" value="ECO:0007669"/>
    <property type="project" value="UniProtKB-UniRule"/>
</dbReference>
<reference evidence="9 10" key="1">
    <citation type="submission" date="2017-02" db="EMBL/GenBank/DDBJ databases">
        <authorList>
            <person name="Peterson S.W."/>
        </authorList>
    </citation>
    <scope>NUCLEOTIDE SEQUENCE [LARGE SCALE GENOMIC DNA]</scope>
    <source>
        <strain evidence="9 10">USBA 369</strain>
    </source>
</reference>
<proteinExistence type="inferred from homology"/>
<dbReference type="HAMAP" id="MF_00541">
    <property type="entry name" value="RhaA"/>
    <property type="match status" value="1"/>
</dbReference>
<evidence type="ECO:0000256" key="8">
    <source>
        <dbReference type="NCBIfam" id="TIGR01748"/>
    </source>
</evidence>
<feature type="binding site" evidence="7">
    <location>
        <position position="305"/>
    </location>
    <ligand>
        <name>Mn(2+)</name>
        <dbReference type="ChEBI" id="CHEBI:29035"/>
    </ligand>
</feature>
<dbReference type="Gene3D" id="3.20.20.150">
    <property type="entry name" value="Divalent-metal-dependent TIM barrel enzymes"/>
    <property type="match status" value="1"/>
</dbReference>
<dbReference type="NCBIfam" id="TIGR01748">
    <property type="entry name" value="rhaA"/>
    <property type="match status" value="1"/>
</dbReference>
<dbReference type="Proteomes" id="UP000190135">
    <property type="component" value="Unassembled WGS sequence"/>
</dbReference>
<comment type="subcellular location">
    <subcellularLocation>
        <location evidence="7">Cytoplasm</location>
    </subcellularLocation>
</comment>
<gene>
    <name evidence="7" type="primary">rhaA</name>
    <name evidence="9" type="ORF">SAMN05428963_103279</name>
</gene>
<dbReference type="InterPro" id="IPR050337">
    <property type="entry name" value="L-rhamnose_isomerase"/>
</dbReference>
<dbReference type="InterPro" id="IPR009308">
    <property type="entry name" value="Rhamnose_isomerase"/>
</dbReference>
<comment type="cofactor">
    <cofactor evidence="7">
        <name>Mn(2+)</name>
        <dbReference type="ChEBI" id="CHEBI:29035"/>
    </cofactor>
    <text evidence="7">Binds 1 Mn(2+) ion per subunit.</text>
</comment>
<dbReference type="STRING" id="1365950.SAMN05428963_103279"/>
<evidence type="ECO:0000256" key="1">
    <source>
        <dbReference type="ARBA" id="ARBA00022490"/>
    </source>
</evidence>
<evidence type="ECO:0000256" key="4">
    <source>
        <dbReference type="ARBA" id="ARBA00023235"/>
    </source>
</evidence>
<keyword evidence="1 7" id="KW-0963">Cytoplasm</keyword>
<dbReference type="InterPro" id="IPR036237">
    <property type="entry name" value="Xyl_isomerase-like_sf"/>
</dbReference>
<dbReference type="GO" id="GO:0019301">
    <property type="term" value="P:rhamnose catabolic process"/>
    <property type="evidence" value="ECO:0007669"/>
    <property type="project" value="UniProtKB-UniRule"/>
</dbReference>
<dbReference type="NCBIfam" id="NF002203">
    <property type="entry name" value="PRK01076.1"/>
    <property type="match status" value="1"/>
</dbReference>